<reference evidence="2" key="1">
    <citation type="journal article" date="2019" name="Sci. Rep.">
        <title>Draft genome of Tanacetum cinerariifolium, the natural source of mosquito coil.</title>
        <authorList>
            <person name="Yamashiro T."/>
            <person name="Shiraishi A."/>
            <person name="Satake H."/>
            <person name="Nakayama K."/>
        </authorList>
    </citation>
    <scope>NUCLEOTIDE SEQUENCE</scope>
</reference>
<dbReference type="AlphaFoldDB" id="A0A699V1W1"/>
<comment type="caution">
    <text evidence="2">The sequence shown here is derived from an EMBL/GenBank/DDBJ whole genome shotgun (WGS) entry which is preliminary data.</text>
</comment>
<protein>
    <submittedName>
        <fullName evidence="2">Uncharacterized protein</fullName>
    </submittedName>
</protein>
<name>A0A699V1W1_TANCI</name>
<feature type="compositionally biased region" description="Basic and acidic residues" evidence="1">
    <location>
        <begin position="1"/>
        <end position="11"/>
    </location>
</feature>
<dbReference type="EMBL" id="BKCJ011376187">
    <property type="protein sequence ID" value="GFD27336.1"/>
    <property type="molecule type" value="Genomic_DNA"/>
</dbReference>
<feature type="compositionally biased region" description="Acidic residues" evidence="1">
    <location>
        <begin position="22"/>
        <end position="41"/>
    </location>
</feature>
<evidence type="ECO:0000256" key="1">
    <source>
        <dbReference type="SAM" id="MobiDB-lite"/>
    </source>
</evidence>
<sequence length="153" mass="16531">EEDLKEDHADYPADGGDGNNEPSDDDTDDEDEEPFKDEEDEHLALDDSSIVPIVDHVPPAGDTKAFETDESALTPRSPQIVIPLSQTRLRKARKTVRLEPPMSASIEACIARHAAALLPSLLVPSPPLPVPSLLPVALLIQEHHKAIGQPESG</sequence>
<accession>A0A699V1W1</accession>
<proteinExistence type="predicted"/>
<feature type="non-terminal residue" evidence="2">
    <location>
        <position position="1"/>
    </location>
</feature>
<gene>
    <name evidence="2" type="ORF">Tci_899305</name>
</gene>
<evidence type="ECO:0000313" key="2">
    <source>
        <dbReference type="EMBL" id="GFD27336.1"/>
    </source>
</evidence>
<feature type="region of interest" description="Disordered" evidence="1">
    <location>
        <begin position="1"/>
        <end position="49"/>
    </location>
</feature>
<organism evidence="2">
    <name type="scientific">Tanacetum cinerariifolium</name>
    <name type="common">Dalmatian daisy</name>
    <name type="synonym">Chrysanthemum cinerariifolium</name>
    <dbReference type="NCBI Taxonomy" id="118510"/>
    <lineage>
        <taxon>Eukaryota</taxon>
        <taxon>Viridiplantae</taxon>
        <taxon>Streptophyta</taxon>
        <taxon>Embryophyta</taxon>
        <taxon>Tracheophyta</taxon>
        <taxon>Spermatophyta</taxon>
        <taxon>Magnoliopsida</taxon>
        <taxon>eudicotyledons</taxon>
        <taxon>Gunneridae</taxon>
        <taxon>Pentapetalae</taxon>
        <taxon>asterids</taxon>
        <taxon>campanulids</taxon>
        <taxon>Asterales</taxon>
        <taxon>Asteraceae</taxon>
        <taxon>Asteroideae</taxon>
        <taxon>Anthemideae</taxon>
        <taxon>Anthemidinae</taxon>
        <taxon>Tanacetum</taxon>
    </lineage>
</organism>